<proteinExistence type="predicted"/>
<organism evidence="1 2">
    <name type="scientific">Arthrobacter rhombi</name>
    <dbReference type="NCBI Taxonomy" id="71253"/>
    <lineage>
        <taxon>Bacteria</taxon>
        <taxon>Bacillati</taxon>
        <taxon>Actinomycetota</taxon>
        <taxon>Actinomycetes</taxon>
        <taxon>Micrococcales</taxon>
        <taxon>Micrococcaceae</taxon>
        <taxon>Arthrobacter</taxon>
    </lineage>
</organism>
<keyword evidence="2" id="KW-1185">Reference proteome</keyword>
<evidence type="ECO:0000313" key="1">
    <source>
        <dbReference type="EMBL" id="SJM46668.1"/>
    </source>
</evidence>
<evidence type="ECO:0000313" key="2">
    <source>
        <dbReference type="Proteomes" id="UP000195913"/>
    </source>
</evidence>
<dbReference type="Proteomes" id="UP000195913">
    <property type="component" value="Unassembled WGS sequence"/>
</dbReference>
<gene>
    <name evidence="1" type="ORF">FM101_00570</name>
</gene>
<name>A0A1R4ESL9_9MICC</name>
<accession>A0A1R4ESL9</accession>
<protein>
    <submittedName>
        <fullName evidence="1">Uncharacterized protein</fullName>
    </submittedName>
</protein>
<dbReference type="AlphaFoldDB" id="A0A1R4ESL9"/>
<dbReference type="EMBL" id="FUHW01000003">
    <property type="protein sequence ID" value="SJM46668.1"/>
    <property type="molecule type" value="Genomic_DNA"/>
</dbReference>
<sequence length="61" mass="7009">MDSFRNGYFQIVEVYFCLLKTLGEARITCQDFIVDTDEGCAFLRRSRKADFLGAPRLPRGT</sequence>
<reference evidence="1 2" key="1">
    <citation type="submission" date="2017-02" db="EMBL/GenBank/DDBJ databases">
        <authorList>
            <person name="Peterson S.W."/>
        </authorList>
    </citation>
    <scope>NUCLEOTIDE SEQUENCE [LARGE SCALE GENOMIC DNA]</scope>
    <source>
        <strain evidence="1 2">B Ar 00.02</strain>
    </source>
</reference>